<accession>A0A2G9SCG4</accession>
<protein>
    <recommendedName>
        <fullName evidence="2">Iron hydrogenase small subunit domain-containing protein</fullName>
    </recommendedName>
</protein>
<dbReference type="GO" id="GO:0009055">
    <property type="term" value="F:electron transfer activity"/>
    <property type="evidence" value="ECO:0007669"/>
    <property type="project" value="InterPro"/>
</dbReference>
<name>A0A2G9SCG4_AQUCT</name>
<feature type="coiled-coil region" evidence="1">
    <location>
        <begin position="25"/>
        <end position="52"/>
    </location>
</feature>
<dbReference type="InterPro" id="IPR003149">
    <property type="entry name" value="Fe_hydrogenase_ssu"/>
</dbReference>
<dbReference type="GO" id="GO:0051536">
    <property type="term" value="F:iron-sulfur cluster binding"/>
    <property type="evidence" value="ECO:0007669"/>
    <property type="project" value="InterPro"/>
</dbReference>
<keyword evidence="1" id="KW-0175">Coiled coil</keyword>
<evidence type="ECO:0000313" key="4">
    <source>
        <dbReference type="Proteomes" id="UP000228934"/>
    </source>
</evidence>
<gene>
    <name evidence="3" type="ORF">AB205_0116250</name>
</gene>
<dbReference type="Pfam" id="PF02256">
    <property type="entry name" value="Fe_hyd_SSU"/>
    <property type="match status" value="1"/>
</dbReference>
<dbReference type="OrthoDB" id="10253113at2759"/>
<sequence>MACPSGCLNGGGQIRAEGEPSKDLLERVEQLYSSVRNELPEKNERVKELYEQWLGGRGGLKVEEALLTQYHAVEKITSGLSIKW</sequence>
<dbReference type="SUPFAM" id="SSF48674">
    <property type="entry name" value="Fe-only hydrogenase smaller subunit"/>
    <property type="match status" value="1"/>
</dbReference>
<dbReference type="GO" id="GO:0008901">
    <property type="term" value="F:ferredoxin hydrogenase activity"/>
    <property type="evidence" value="ECO:0007669"/>
    <property type="project" value="InterPro"/>
</dbReference>
<dbReference type="AlphaFoldDB" id="A0A2G9SCG4"/>
<proteinExistence type="predicted"/>
<dbReference type="PANTHER" id="PTHR11615">
    <property type="entry name" value="NITRATE, FORMATE, IRON DEHYDROGENASE"/>
    <property type="match status" value="1"/>
</dbReference>
<dbReference type="EMBL" id="KV924574">
    <property type="protein sequence ID" value="PIO37796.1"/>
    <property type="molecule type" value="Genomic_DNA"/>
</dbReference>
<dbReference type="GO" id="GO:0005506">
    <property type="term" value="F:iron ion binding"/>
    <property type="evidence" value="ECO:0007669"/>
    <property type="project" value="InterPro"/>
</dbReference>
<dbReference type="InterPro" id="IPR009016">
    <property type="entry name" value="Fe_hydrogenase"/>
</dbReference>
<evidence type="ECO:0000259" key="2">
    <source>
        <dbReference type="SMART" id="SM00902"/>
    </source>
</evidence>
<dbReference type="InterPro" id="IPR008953">
    <property type="entry name" value="Fe_hydrogenase_HydB"/>
</dbReference>
<dbReference type="SMART" id="SM00902">
    <property type="entry name" value="Fe_hyd_SSU"/>
    <property type="match status" value="1"/>
</dbReference>
<organism evidence="3 4">
    <name type="scientific">Aquarana catesbeiana</name>
    <name type="common">American bullfrog</name>
    <name type="synonym">Rana catesbeiana</name>
    <dbReference type="NCBI Taxonomy" id="8400"/>
    <lineage>
        <taxon>Eukaryota</taxon>
        <taxon>Metazoa</taxon>
        <taxon>Chordata</taxon>
        <taxon>Craniata</taxon>
        <taxon>Vertebrata</taxon>
        <taxon>Euteleostomi</taxon>
        <taxon>Amphibia</taxon>
        <taxon>Batrachia</taxon>
        <taxon>Anura</taxon>
        <taxon>Neobatrachia</taxon>
        <taxon>Ranoidea</taxon>
        <taxon>Ranidae</taxon>
        <taxon>Aquarana</taxon>
    </lineage>
</organism>
<feature type="domain" description="Iron hydrogenase small subunit" evidence="2">
    <location>
        <begin position="18"/>
        <end position="74"/>
    </location>
</feature>
<dbReference type="InterPro" id="IPR050340">
    <property type="entry name" value="Cytosolic_Fe-S_CAF"/>
</dbReference>
<dbReference type="SUPFAM" id="SSF53920">
    <property type="entry name" value="Fe-only hydrogenase"/>
    <property type="match status" value="1"/>
</dbReference>
<evidence type="ECO:0000313" key="3">
    <source>
        <dbReference type="EMBL" id="PIO37796.1"/>
    </source>
</evidence>
<keyword evidence="4" id="KW-1185">Reference proteome</keyword>
<evidence type="ECO:0000256" key="1">
    <source>
        <dbReference type="SAM" id="Coils"/>
    </source>
</evidence>
<dbReference type="Proteomes" id="UP000228934">
    <property type="component" value="Unassembled WGS sequence"/>
</dbReference>
<dbReference type="Gene3D" id="4.10.260.20">
    <property type="entry name" value="Iron hydrogenase, small subunit"/>
    <property type="match status" value="1"/>
</dbReference>
<reference evidence="4" key="1">
    <citation type="journal article" date="2017" name="Nat. Commun.">
        <title>The North American bullfrog draft genome provides insight into hormonal regulation of long noncoding RNA.</title>
        <authorList>
            <person name="Hammond S.A."/>
            <person name="Warren R.L."/>
            <person name="Vandervalk B.P."/>
            <person name="Kucuk E."/>
            <person name="Khan H."/>
            <person name="Gibb E.A."/>
            <person name="Pandoh P."/>
            <person name="Kirk H."/>
            <person name="Zhao Y."/>
            <person name="Jones M."/>
            <person name="Mungall A.J."/>
            <person name="Coope R."/>
            <person name="Pleasance S."/>
            <person name="Moore R.A."/>
            <person name="Holt R.A."/>
            <person name="Round J.M."/>
            <person name="Ohora S."/>
            <person name="Walle B.V."/>
            <person name="Veldhoen N."/>
            <person name="Helbing C.C."/>
            <person name="Birol I."/>
        </authorList>
    </citation>
    <scope>NUCLEOTIDE SEQUENCE [LARGE SCALE GENOMIC DNA]</scope>
</reference>
<dbReference type="InterPro" id="IPR036991">
    <property type="entry name" value="Fe_hydrogenase_ssu_sf"/>
</dbReference>